<evidence type="ECO:0000259" key="3">
    <source>
        <dbReference type="PROSITE" id="PS50977"/>
    </source>
</evidence>
<evidence type="ECO:0000313" key="5">
    <source>
        <dbReference type="Proteomes" id="UP000515819"/>
    </source>
</evidence>
<protein>
    <submittedName>
        <fullName evidence="4">TetR/AcrR family transcriptional regulator</fullName>
    </submittedName>
</protein>
<accession>A0A7G9FKJ7</accession>
<feature type="domain" description="HTH tetR-type" evidence="3">
    <location>
        <begin position="6"/>
        <end position="66"/>
    </location>
</feature>
<keyword evidence="5" id="KW-1185">Reference proteome</keyword>
<dbReference type="InterPro" id="IPR009057">
    <property type="entry name" value="Homeodomain-like_sf"/>
</dbReference>
<name>A0A7G9FKJ7_9FIRM</name>
<dbReference type="InterPro" id="IPR001647">
    <property type="entry name" value="HTH_TetR"/>
</dbReference>
<dbReference type="PANTHER" id="PTHR43479:SF7">
    <property type="entry name" value="TETR-FAMILY TRANSCRIPTIONAL REGULATOR"/>
    <property type="match status" value="1"/>
</dbReference>
<dbReference type="EMBL" id="CP060632">
    <property type="protein sequence ID" value="QNL99078.1"/>
    <property type="molecule type" value="Genomic_DNA"/>
</dbReference>
<feature type="DNA-binding region" description="H-T-H motif" evidence="2">
    <location>
        <begin position="29"/>
        <end position="48"/>
    </location>
</feature>
<dbReference type="PANTHER" id="PTHR43479">
    <property type="entry name" value="ACREF/ENVCD OPERON REPRESSOR-RELATED"/>
    <property type="match status" value="1"/>
</dbReference>
<dbReference type="InterPro" id="IPR050624">
    <property type="entry name" value="HTH-type_Tx_Regulator"/>
</dbReference>
<dbReference type="RefSeq" id="WP_021986368.1">
    <property type="nucleotide sequence ID" value="NZ_CP060632.1"/>
</dbReference>
<evidence type="ECO:0000313" key="4">
    <source>
        <dbReference type="EMBL" id="QNL99078.1"/>
    </source>
</evidence>
<dbReference type="Gene3D" id="1.10.357.10">
    <property type="entry name" value="Tetracycline Repressor, domain 2"/>
    <property type="match status" value="1"/>
</dbReference>
<evidence type="ECO:0000256" key="1">
    <source>
        <dbReference type="ARBA" id="ARBA00023125"/>
    </source>
</evidence>
<evidence type="ECO:0000256" key="2">
    <source>
        <dbReference type="PROSITE-ProRule" id="PRU00335"/>
    </source>
</evidence>
<reference evidence="4 5" key="1">
    <citation type="submission" date="2020-08" db="EMBL/GenBank/DDBJ databases">
        <authorList>
            <person name="Liu C."/>
            <person name="Sun Q."/>
        </authorList>
    </citation>
    <scope>NUCLEOTIDE SEQUENCE [LARGE SCALE GENOMIC DNA]</scope>
    <source>
        <strain evidence="4 5">NSJ-4</strain>
    </source>
</reference>
<proteinExistence type="predicted"/>
<sequence>MDLRIQKTRQNIFQAFIELREKYPLEKITVKELTERAQISKQTFYLHYRDMYDLSERIEQSMIQEMLKELPYPENILTHTGEVTKQLFQKAIDQGHNFRIVFSGSRVSALTEGLETSLKNALYEKCPKYRTDLRANILITILVQGCYHAYEQYSTIDQDRVVSIISKIADEISNECK</sequence>
<dbReference type="GO" id="GO:0003677">
    <property type="term" value="F:DNA binding"/>
    <property type="evidence" value="ECO:0007669"/>
    <property type="project" value="UniProtKB-UniRule"/>
</dbReference>
<dbReference type="KEGG" id="wcp:H9Q76_10055"/>
<dbReference type="AlphaFoldDB" id="A0A7G9FKJ7"/>
<dbReference type="PROSITE" id="PS50977">
    <property type="entry name" value="HTH_TETR_2"/>
    <property type="match status" value="1"/>
</dbReference>
<dbReference type="Proteomes" id="UP000515819">
    <property type="component" value="Chromosome"/>
</dbReference>
<keyword evidence="1 2" id="KW-0238">DNA-binding</keyword>
<gene>
    <name evidence="4" type="ORF">H9Q76_10055</name>
</gene>
<dbReference type="SUPFAM" id="SSF46689">
    <property type="entry name" value="Homeodomain-like"/>
    <property type="match status" value="1"/>
</dbReference>
<organism evidence="4 5">
    <name type="scientific">Wujia chipingensis</name>
    <dbReference type="NCBI Taxonomy" id="2763670"/>
    <lineage>
        <taxon>Bacteria</taxon>
        <taxon>Bacillati</taxon>
        <taxon>Bacillota</taxon>
        <taxon>Clostridia</taxon>
        <taxon>Lachnospirales</taxon>
        <taxon>Lachnospiraceae</taxon>
        <taxon>Wujia</taxon>
    </lineage>
</organism>